<organism evidence="1 2">
    <name type="scientific">Xylanimonas cellulosilytica (strain DSM 15894 / JCM 12276 / CECT 5975 / KCTC 9989 / LMG 20990 / NBRC 107835 / XIL07)</name>
    <dbReference type="NCBI Taxonomy" id="446471"/>
    <lineage>
        <taxon>Bacteria</taxon>
        <taxon>Bacillati</taxon>
        <taxon>Actinomycetota</taxon>
        <taxon>Actinomycetes</taxon>
        <taxon>Micrococcales</taxon>
        <taxon>Promicromonosporaceae</taxon>
        <taxon>Xylanimonas</taxon>
    </lineage>
</organism>
<protein>
    <submittedName>
        <fullName evidence="1">Uncharacterized protein</fullName>
    </submittedName>
</protein>
<dbReference type="OrthoDB" id="3579809at2"/>
<name>D1BSD5_XYLCX</name>
<proteinExistence type="predicted"/>
<reference evidence="1 2" key="2">
    <citation type="journal article" date="2010" name="Stand. Genomic Sci.">
        <title>Complete genome sequence of Xylanimonas cellulosilytica type strain (XIL07).</title>
        <authorList>
            <person name="Foster B."/>
            <person name="Pukall R."/>
            <person name="Abt B."/>
            <person name="Nolan M."/>
            <person name="Glavina Del Rio T."/>
            <person name="Chen F."/>
            <person name="Lucas S."/>
            <person name="Tice H."/>
            <person name="Pitluck S."/>
            <person name="Cheng J.-F."/>
            <person name="Chertkov O."/>
            <person name="Brettin T."/>
            <person name="Han C."/>
            <person name="Detter J.C."/>
            <person name="Bruce D."/>
            <person name="Goodwin L."/>
            <person name="Ivanova N."/>
            <person name="Mavromatis K."/>
            <person name="Pati A."/>
            <person name="Mikhailova N."/>
            <person name="Chen A."/>
            <person name="Palaniappan K."/>
            <person name="Land M."/>
            <person name="Hauser L."/>
            <person name="Chang Y.-J."/>
            <person name="Jeffries C.D."/>
            <person name="Chain P."/>
            <person name="Rohde M."/>
            <person name="Goeker M."/>
            <person name="Bristow J."/>
            <person name="Eisen J.A."/>
            <person name="Markowitz V."/>
            <person name="Hugenholtz P."/>
            <person name="Kyrpides N.C."/>
            <person name="Klenk H.-P."/>
            <person name="Lapidus A."/>
        </authorList>
    </citation>
    <scope>NUCLEOTIDE SEQUENCE [LARGE SCALE GENOMIC DNA]</scope>
    <source>
        <strain evidence="2">DSM 15894 / CECT 5975 / LMG 20990 / XIL07</strain>
    </source>
</reference>
<dbReference type="EMBL" id="CP001821">
    <property type="protein sequence ID" value="ACZ30627.1"/>
    <property type="molecule type" value="Genomic_DNA"/>
</dbReference>
<dbReference type="AlphaFoldDB" id="D1BSD5"/>
<accession>D1BSD5</accession>
<dbReference type="RefSeq" id="WP_012878369.1">
    <property type="nucleotide sequence ID" value="NC_013530.1"/>
</dbReference>
<reference evidence="2" key="1">
    <citation type="submission" date="2009-11" db="EMBL/GenBank/DDBJ databases">
        <title>The complete chromosome of Xylanimonas cellulosilytica DSM 15894.</title>
        <authorList>
            <consortium name="US DOE Joint Genome Institute (JGI-PGF)"/>
            <person name="Lucas S."/>
            <person name="Copeland A."/>
            <person name="Lapidus A."/>
            <person name="Glavina del Rio T."/>
            <person name="Dalin E."/>
            <person name="Tice H."/>
            <person name="Bruce D."/>
            <person name="Goodwin L."/>
            <person name="Pitluck S."/>
            <person name="Kyrpides N."/>
            <person name="Mavromatis K."/>
            <person name="Ivanova N."/>
            <person name="Mikhailova N."/>
            <person name="Foster B."/>
            <person name="Clum A."/>
            <person name="Brettin T."/>
            <person name="Detter J.C."/>
            <person name="Han C."/>
            <person name="Larimer F."/>
            <person name="Land M."/>
            <person name="Hauser L."/>
            <person name="Markowitz V."/>
            <person name="Cheng J.F."/>
            <person name="Hugenholtz P."/>
            <person name="Woyke T."/>
            <person name="Wu D."/>
            <person name="Gehrich-Schroeter G."/>
            <person name="Schneider S."/>
            <person name="Pukall S.R."/>
            <person name="Klenk H.P."/>
            <person name="Eisen J.A."/>
        </authorList>
    </citation>
    <scope>NUCLEOTIDE SEQUENCE [LARGE SCALE GENOMIC DNA]</scope>
    <source>
        <strain evidence="2">DSM 15894 / CECT 5975 / LMG 20990 / XIL07</strain>
    </source>
</reference>
<dbReference type="Proteomes" id="UP000002255">
    <property type="component" value="Chromosome"/>
</dbReference>
<sequence>MSAVKTKMTDDDAAAAFESGEFATGTHRDRSATNPIRAAVVARSAADDAVTAAVIDARSHGITWVEIAAALGVTHQAARQRYRGSAAV</sequence>
<evidence type="ECO:0000313" key="2">
    <source>
        <dbReference type="Proteomes" id="UP000002255"/>
    </source>
</evidence>
<keyword evidence="2" id="KW-1185">Reference proteome</keyword>
<dbReference type="STRING" id="446471.Xcel_1602"/>
<dbReference type="HOGENOM" id="CLU_2468319_0_0_11"/>
<evidence type="ECO:0000313" key="1">
    <source>
        <dbReference type="EMBL" id="ACZ30627.1"/>
    </source>
</evidence>
<dbReference type="KEGG" id="xce:Xcel_1602"/>
<gene>
    <name evidence="1" type="ordered locus">Xcel_1602</name>
</gene>